<name>A0A7I8VPG3_9ANNE</name>
<organism evidence="9 10">
    <name type="scientific">Dimorphilus gyrociliatus</name>
    <dbReference type="NCBI Taxonomy" id="2664684"/>
    <lineage>
        <taxon>Eukaryota</taxon>
        <taxon>Metazoa</taxon>
        <taxon>Spiralia</taxon>
        <taxon>Lophotrochozoa</taxon>
        <taxon>Annelida</taxon>
        <taxon>Polychaeta</taxon>
        <taxon>Polychaeta incertae sedis</taxon>
        <taxon>Dinophilidae</taxon>
        <taxon>Dimorphilus</taxon>
    </lineage>
</organism>
<evidence type="ECO:0000256" key="4">
    <source>
        <dbReference type="ARBA" id="ARBA00022490"/>
    </source>
</evidence>
<dbReference type="Pfam" id="PF02290">
    <property type="entry name" value="SRP14"/>
    <property type="match status" value="1"/>
</dbReference>
<dbReference type="InterPro" id="IPR003210">
    <property type="entry name" value="Signal_recog_particle_SRP14"/>
</dbReference>
<comment type="caution">
    <text evidence="9">The sequence shown here is derived from an EMBL/GenBank/DDBJ whole genome shotgun (WGS) entry which is preliminary data.</text>
</comment>
<evidence type="ECO:0000256" key="3">
    <source>
        <dbReference type="ARBA" id="ARBA00017926"/>
    </source>
</evidence>
<keyword evidence="10" id="KW-1185">Reference proteome</keyword>
<evidence type="ECO:0000256" key="6">
    <source>
        <dbReference type="ARBA" id="ARBA00023135"/>
    </source>
</evidence>
<dbReference type="PANTHER" id="PTHR12013">
    <property type="entry name" value="SIGNAL RECOGNITION PARTICLE 14 KD PROTEIN"/>
    <property type="match status" value="1"/>
</dbReference>
<keyword evidence="4 8" id="KW-0963">Cytoplasm</keyword>
<protein>
    <recommendedName>
        <fullName evidence="3 8">Signal recognition particle 14 kDa protein</fullName>
        <shortName evidence="8">SRP14</shortName>
    </recommendedName>
</protein>
<gene>
    <name evidence="9" type="ORF">DGYR_LOCUS5740</name>
</gene>
<reference evidence="9 10" key="1">
    <citation type="submission" date="2020-08" db="EMBL/GenBank/DDBJ databases">
        <authorList>
            <person name="Hejnol A."/>
        </authorList>
    </citation>
    <scope>NUCLEOTIDE SEQUENCE [LARGE SCALE GENOMIC DNA]</scope>
</reference>
<dbReference type="GO" id="GO:0008312">
    <property type="term" value="F:7S RNA binding"/>
    <property type="evidence" value="ECO:0007669"/>
    <property type="project" value="UniProtKB-UniRule"/>
</dbReference>
<dbReference type="Gene3D" id="3.30.720.10">
    <property type="entry name" value="Signal recognition particle alu RNA binding heterodimer, srp9/1"/>
    <property type="match status" value="1"/>
</dbReference>
<dbReference type="SUPFAM" id="SSF54762">
    <property type="entry name" value="Signal recognition particle alu RNA binding heterodimer, SRP9/14"/>
    <property type="match status" value="1"/>
</dbReference>
<keyword evidence="5 8" id="KW-0694">RNA-binding</keyword>
<dbReference type="Proteomes" id="UP000549394">
    <property type="component" value="Unassembled WGS sequence"/>
</dbReference>
<evidence type="ECO:0000313" key="9">
    <source>
        <dbReference type="EMBL" id="CAD5117185.1"/>
    </source>
</evidence>
<evidence type="ECO:0000256" key="2">
    <source>
        <dbReference type="ARBA" id="ARBA00010349"/>
    </source>
</evidence>
<sequence>MVLLENDSFLSELTRIFQKSKSSGSVNITMKRYDGKSKPKEKLEPNEYKCLFRAVLGSKKISTIVSPKDMNRFQLAYANVLKANMDGLKKKEKKTASSKKAKKDN</sequence>
<dbReference type="GO" id="GO:0030942">
    <property type="term" value="F:endoplasmic reticulum signal peptide binding"/>
    <property type="evidence" value="ECO:0007669"/>
    <property type="project" value="UniProtKB-UniRule"/>
</dbReference>
<dbReference type="EMBL" id="CAJFCJ010000007">
    <property type="protein sequence ID" value="CAD5117185.1"/>
    <property type="molecule type" value="Genomic_DNA"/>
</dbReference>
<evidence type="ECO:0000256" key="5">
    <source>
        <dbReference type="ARBA" id="ARBA00022884"/>
    </source>
</evidence>
<dbReference type="InterPro" id="IPR009018">
    <property type="entry name" value="Signal_recog_particle_SRP9/14"/>
</dbReference>
<evidence type="ECO:0000313" key="10">
    <source>
        <dbReference type="Proteomes" id="UP000549394"/>
    </source>
</evidence>
<proteinExistence type="inferred from homology"/>
<dbReference type="OrthoDB" id="19209at2759"/>
<dbReference type="GO" id="GO:0005786">
    <property type="term" value="C:signal recognition particle, endoplasmic reticulum targeting"/>
    <property type="evidence" value="ECO:0007669"/>
    <property type="project" value="UniProtKB-UniRule"/>
</dbReference>
<evidence type="ECO:0000256" key="7">
    <source>
        <dbReference type="ARBA" id="ARBA00023274"/>
    </source>
</evidence>
<dbReference type="FunFam" id="3.30.720.10:FF:000003">
    <property type="entry name" value="Signal recognition particle 14"/>
    <property type="match status" value="1"/>
</dbReference>
<keyword evidence="7 8" id="KW-0687">Ribonucleoprotein</keyword>
<evidence type="ECO:0000256" key="1">
    <source>
        <dbReference type="ARBA" id="ARBA00004496"/>
    </source>
</evidence>
<dbReference type="GO" id="GO:0006614">
    <property type="term" value="P:SRP-dependent cotranslational protein targeting to membrane"/>
    <property type="evidence" value="ECO:0007669"/>
    <property type="project" value="UniProtKB-UniRule"/>
</dbReference>
<dbReference type="AlphaFoldDB" id="A0A7I8VPG3"/>
<evidence type="ECO:0000256" key="8">
    <source>
        <dbReference type="RuleBase" id="RU368100"/>
    </source>
</evidence>
<comment type="subunit">
    <text evidence="8">Heterodimer with SRP9; binds RNA as heterodimer. Component of a signal recognition particle (SRP) complex that consists of a 7SL RNA molecule of 300 nucleotides and six protein subunits: SRP72, SRP68, SRP54, SRP19, SRP14 and SRP9.</text>
</comment>
<comment type="function">
    <text evidence="8">Component of the signal recognition particle (SRP) complex, a ribonucleoprotein complex that mediates the cotranslational targeting of secretory and membrane proteins to the endoplasmic reticulum (ER). SRP9 together with SRP14 and the Alu portion of the SRP RNA, constitutes the elongation arrest domain of SRP. The complex of SRP9 and SRP14 is required for SRP RNA binding.</text>
</comment>
<keyword evidence="6 8" id="KW-0733">Signal recognition particle</keyword>
<comment type="subcellular location">
    <subcellularLocation>
        <location evidence="1 8">Cytoplasm</location>
    </subcellularLocation>
</comment>
<comment type="similarity">
    <text evidence="2 8">Belongs to the SRP14 family.</text>
</comment>
<accession>A0A7I8VPG3</accession>